<dbReference type="SMART" id="SM00283">
    <property type="entry name" value="MA"/>
    <property type="match status" value="1"/>
</dbReference>
<dbReference type="AlphaFoldDB" id="A0A9X7VYN5"/>
<dbReference type="Gene3D" id="3.30.450.20">
    <property type="entry name" value="PAS domain"/>
    <property type="match status" value="1"/>
</dbReference>
<dbReference type="CDD" id="cd00130">
    <property type="entry name" value="PAS"/>
    <property type="match status" value="1"/>
</dbReference>
<keyword evidence="5" id="KW-1185">Reference proteome</keyword>
<gene>
    <name evidence="4" type="ORF">JZ786_24300</name>
</gene>
<dbReference type="KEGG" id="afx:JZ786_24300"/>
<dbReference type="PANTHER" id="PTHR32089">
    <property type="entry name" value="METHYL-ACCEPTING CHEMOTAXIS PROTEIN MCPB"/>
    <property type="match status" value="1"/>
</dbReference>
<dbReference type="Pfam" id="PF00015">
    <property type="entry name" value="MCPsignal"/>
    <property type="match status" value="1"/>
</dbReference>
<dbReference type="PROSITE" id="PS50111">
    <property type="entry name" value="CHEMOTAXIS_TRANSDUC_2"/>
    <property type="match status" value="1"/>
</dbReference>
<dbReference type="SUPFAM" id="SSF55785">
    <property type="entry name" value="PYP-like sensor domain (PAS domain)"/>
    <property type="match status" value="1"/>
</dbReference>
<evidence type="ECO:0000256" key="2">
    <source>
        <dbReference type="PROSITE-ProRule" id="PRU00284"/>
    </source>
</evidence>
<reference evidence="4 5" key="1">
    <citation type="submission" date="2021-02" db="EMBL/GenBank/DDBJ databases">
        <title>Alicyclobacillus curvatus sp. nov. and Alicyclobacillus mengziensis sp. nov., two acidophilic bacteria isolated from acid mine drainage.</title>
        <authorList>
            <person name="Huang Y."/>
        </authorList>
    </citation>
    <scope>NUCLEOTIDE SEQUENCE [LARGE SCALE GENOMIC DNA]</scope>
    <source>
        <strain evidence="4 5">S30H14</strain>
    </source>
</reference>
<name>A0A9X7VYN5_9BACL</name>
<feature type="domain" description="Methyl-accepting transducer" evidence="3">
    <location>
        <begin position="148"/>
        <end position="286"/>
    </location>
</feature>
<evidence type="ECO:0000259" key="3">
    <source>
        <dbReference type="PROSITE" id="PS50111"/>
    </source>
</evidence>
<dbReference type="SUPFAM" id="SSF58104">
    <property type="entry name" value="Methyl-accepting chemotaxis protein (MCP) signaling domain"/>
    <property type="match status" value="1"/>
</dbReference>
<dbReference type="Pfam" id="PF08448">
    <property type="entry name" value="PAS_4"/>
    <property type="match status" value="1"/>
</dbReference>
<evidence type="ECO:0000313" key="4">
    <source>
        <dbReference type="EMBL" id="QSO47466.1"/>
    </source>
</evidence>
<proteinExistence type="predicted"/>
<dbReference type="InterPro" id="IPR013656">
    <property type="entry name" value="PAS_4"/>
</dbReference>
<dbReference type="InterPro" id="IPR004089">
    <property type="entry name" value="MCPsignal_dom"/>
</dbReference>
<sequence>MQTVGLAFDETLLFSAISKSLAMIVFSSNGHVLWVNKNFAGAMEYEVDEMIGLHHRAFCFPEFVSSVKYEQFWTDLRGGKAFQDKIKRVTKHGKVLILEATYMPIYNGKTVEGIVKVATDVTHRESVLRSSTADLMAMVKEMTANTDEVLSASNVIASNMKTLNEQSEAVRGTIEDIQSVVSVVQSIASQSHLLGLNAAIEAAHAGEYGRGFAVVADEVRKMANSSKNSAKDISTRLNTISGSIMSMANQMVEVTNQINENLGAMSELKKAYDHIAMTTENLTSSF</sequence>
<dbReference type="Gene3D" id="1.10.287.950">
    <property type="entry name" value="Methyl-accepting chemotaxis protein"/>
    <property type="match status" value="1"/>
</dbReference>
<dbReference type="GO" id="GO:0007165">
    <property type="term" value="P:signal transduction"/>
    <property type="evidence" value="ECO:0007669"/>
    <property type="project" value="UniProtKB-KW"/>
</dbReference>
<dbReference type="Proteomes" id="UP000663505">
    <property type="component" value="Chromosome"/>
</dbReference>
<dbReference type="InterPro" id="IPR000014">
    <property type="entry name" value="PAS"/>
</dbReference>
<organism evidence="4 5">
    <name type="scientific">Alicyclobacillus mengziensis</name>
    <dbReference type="NCBI Taxonomy" id="2931921"/>
    <lineage>
        <taxon>Bacteria</taxon>
        <taxon>Bacillati</taxon>
        <taxon>Bacillota</taxon>
        <taxon>Bacilli</taxon>
        <taxon>Bacillales</taxon>
        <taxon>Alicyclobacillaceae</taxon>
        <taxon>Alicyclobacillus</taxon>
    </lineage>
</organism>
<protein>
    <submittedName>
        <fullName evidence="4">PAS domain S-box protein</fullName>
    </submittedName>
</protein>
<dbReference type="InterPro" id="IPR035965">
    <property type="entry name" value="PAS-like_dom_sf"/>
</dbReference>
<evidence type="ECO:0000313" key="5">
    <source>
        <dbReference type="Proteomes" id="UP000663505"/>
    </source>
</evidence>
<dbReference type="RefSeq" id="WP_206656813.1">
    <property type="nucleotide sequence ID" value="NZ_CP071182.1"/>
</dbReference>
<keyword evidence="1 2" id="KW-0807">Transducer</keyword>
<dbReference type="NCBIfam" id="TIGR00229">
    <property type="entry name" value="sensory_box"/>
    <property type="match status" value="1"/>
</dbReference>
<dbReference type="EMBL" id="CP071182">
    <property type="protein sequence ID" value="QSO47466.1"/>
    <property type="molecule type" value="Genomic_DNA"/>
</dbReference>
<accession>A0A9X7VYN5</accession>
<evidence type="ECO:0000256" key="1">
    <source>
        <dbReference type="ARBA" id="ARBA00023224"/>
    </source>
</evidence>
<dbReference type="GO" id="GO:0016020">
    <property type="term" value="C:membrane"/>
    <property type="evidence" value="ECO:0007669"/>
    <property type="project" value="InterPro"/>
</dbReference>
<dbReference type="PANTHER" id="PTHR32089:SF112">
    <property type="entry name" value="LYSOZYME-LIKE PROTEIN-RELATED"/>
    <property type="match status" value="1"/>
</dbReference>